<dbReference type="GO" id="GO:0003677">
    <property type="term" value="F:DNA binding"/>
    <property type="evidence" value="ECO:0007669"/>
    <property type="project" value="UniProtKB-KW"/>
</dbReference>
<organism evidence="12 13">
    <name type="scientific">Parnassius apollo</name>
    <name type="common">Apollo butterfly</name>
    <name type="synonym">Papilio apollo</name>
    <dbReference type="NCBI Taxonomy" id="110799"/>
    <lineage>
        <taxon>Eukaryota</taxon>
        <taxon>Metazoa</taxon>
        <taxon>Ecdysozoa</taxon>
        <taxon>Arthropoda</taxon>
        <taxon>Hexapoda</taxon>
        <taxon>Insecta</taxon>
        <taxon>Pterygota</taxon>
        <taxon>Neoptera</taxon>
        <taxon>Endopterygota</taxon>
        <taxon>Lepidoptera</taxon>
        <taxon>Glossata</taxon>
        <taxon>Ditrysia</taxon>
        <taxon>Papilionoidea</taxon>
        <taxon>Papilionidae</taxon>
        <taxon>Parnassiinae</taxon>
        <taxon>Parnassini</taxon>
        <taxon>Parnassius</taxon>
        <taxon>Parnassius</taxon>
    </lineage>
</organism>
<dbReference type="OrthoDB" id="2127950at2759"/>
<evidence type="ECO:0000256" key="8">
    <source>
        <dbReference type="ARBA" id="ARBA00023242"/>
    </source>
</evidence>
<dbReference type="CDD" id="cd04517">
    <property type="entry name" value="TLF"/>
    <property type="match status" value="1"/>
</dbReference>
<dbReference type="AlphaFoldDB" id="A0A8S3X7N5"/>
<proteinExistence type="inferred from homology"/>
<comment type="similarity">
    <text evidence="3">Belongs to the TBP family.</text>
</comment>
<comment type="subcellular location">
    <subcellularLocation>
        <location evidence="2">Cytoplasm</location>
    </subcellularLocation>
    <subcellularLocation>
        <location evidence="1">Nucleus</location>
    </subcellularLocation>
</comment>
<dbReference type="Proteomes" id="UP000691718">
    <property type="component" value="Unassembled WGS sequence"/>
</dbReference>
<evidence type="ECO:0000256" key="2">
    <source>
        <dbReference type="ARBA" id="ARBA00004496"/>
    </source>
</evidence>
<keyword evidence="8" id="KW-0539">Nucleus</keyword>
<dbReference type="FunFam" id="3.30.310.10:FF:000009">
    <property type="entry name" value="TatA box-binding protein-like protein 1"/>
    <property type="match status" value="1"/>
</dbReference>
<evidence type="ECO:0000256" key="5">
    <source>
        <dbReference type="ARBA" id="ARBA00023015"/>
    </source>
</evidence>
<dbReference type="FunFam" id="3.30.310.10:FF:000005">
    <property type="entry name" value="TATA box-binding protein-like 1"/>
    <property type="match status" value="1"/>
</dbReference>
<name>A0A8S3X7N5_PARAO</name>
<evidence type="ECO:0000256" key="10">
    <source>
        <dbReference type="ARBA" id="ARBA00033173"/>
    </source>
</evidence>
<dbReference type="PANTHER" id="PTHR10126">
    <property type="entry name" value="TATA-BOX BINDING PROTEIN"/>
    <property type="match status" value="1"/>
</dbReference>
<dbReference type="EMBL" id="CAJQZP010000935">
    <property type="protein sequence ID" value="CAG4997832.1"/>
    <property type="molecule type" value="Genomic_DNA"/>
</dbReference>
<evidence type="ECO:0000256" key="1">
    <source>
        <dbReference type="ARBA" id="ARBA00004123"/>
    </source>
</evidence>
<dbReference type="GO" id="GO:0006352">
    <property type="term" value="P:DNA-templated transcription initiation"/>
    <property type="evidence" value="ECO:0007669"/>
    <property type="project" value="InterPro"/>
</dbReference>
<evidence type="ECO:0000256" key="6">
    <source>
        <dbReference type="ARBA" id="ARBA00023125"/>
    </source>
</evidence>
<reference evidence="12" key="1">
    <citation type="submission" date="2021-04" db="EMBL/GenBank/DDBJ databases">
        <authorList>
            <person name="Tunstrom K."/>
        </authorList>
    </citation>
    <scope>NUCLEOTIDE SEQUENCE</scope>
</reference>
<accession>A0A8S3X7N5</accession>
<evidence type="ECO:0000313" key="13">
    <source>
        <dbReference type="Proteomes" id="UP000691718"/>
    </source>
</evidence>
<keyword evidence="7" id="KW-0804">Transcription</keyword>
<dbReference type="GO" id="GO:0005634">
    <property type="term" value="C:nucleus"/>
    <property type="evidence" value="ECO:0007669"/>
    <property type="project" value="UniProtKB-SubCell"/>
</dbReference>
<gene>
    <name evidence="12" type="ORF">PAPOLLO_LOCUS13253</name>
</gene>
<keyword evidence="4" id="KW-0963">Cytoplasm</keyword>
<dbReference type="GO" id="GO:0005737">
    <property type="term" value="C:cytoplasm"/>
    <property type="evidence" value="ECO:0007669"/>
    <property type="project" value="UniProtKB-SubCell"/>
</dbReference>
<evidence type="ECO:0000256" key="4">
    <source>
        <dbReference type="ARBA" id="ARBA00022490"/>
    </source>
</evidence>
<evidence type="ECO:0000256" key="9">
    <source>
        <dbReference type="ARBA" id="ARBA00023474"/>
    </source>
</evidence>
<keyword evidence="5" id="KW-0805">Transcription regulation</keyword>
<evidence type="ECO:0000256" key="7">
    <source>
        <dbReference type="ARBA" id="ARBA00023163"/>
    </source>
</evidence>
<dbReference type="Pfam" id="PF00352">
    <property type="entry name" value="TBP"/>
    <property type="match status" value="2"/>
</dbReference>
<evidence type="ECO:0000313" key="12">
    <source>
        <dbReference type="EMBL" id="CAG4997832.1"/>
    </source>
</evidence>
<keyword evidence="13" id="KW-1185">Reference proteome</keyword>
<comment type="caution">
    <text evidence="12">The sequence shown here is derived from an EMBL/GenBank/DDBJ whole genome shotgun (WGS) entry which is preliminary data.</text>
</comment>
<dbReference type="InterPro" id="IPR000814">
    <property type="entry name" value="TBP"/>
</dbReference>
<keyword evidence="6" id="KW-0238">DNA-binding</keyword>
<protein>
    <recommendedName>
        <fullName evidence="9">TATA box-binding protein-like 1</fullName>
    </recommendedName>
    <alternativeName>
        <fullName evidence="10">TBP-like factor</fullName>
    </alternativeName>
</protein>
<dbReference type="InterPro" id="IPR015445">
    <property type="entry name" value="TBP-like"/>
</dbReference>
<feature type="region of interest" description="Disordered" evidence="11">
    <location>
        <begin position="69"/>
        <end position="101"/>
    </location>
</feature>
<sequence>MKIALVKTAFTVIFIREKVSTLFQQAVVDMATLIQENGIKELSKGTHGVVTNHGISTHSVASHMVPDHEYCETGEPQEPQPPCANSGQDAPVETTAEDEEETPEIDIMINNVVCSFSVKCHLNLRQIALNGVNVEFRRENGMVTMKLRRPYTTASIWSSGRITCTGATSEDQAKIAARRYARALQKLGFQVRFQNFRVVNVLGTCRMPFGIRIIAFSKRYKEADYEPELHPGVTYKLYNPKATLKIFSTGGVTITARSVSDVQSAVERIFPLVYEFRKPRTAADEELLRQKKAARPPPAPAPLTTDLCLVTLSDDETVEADADADAWE</sequence>
<evidence type="ECO:0000256" key="3">
    <source>
        <dbReference type="ARBA" id="ARBA00005560"/>
    </source>
</evidence>
<evidence type="ECO:0000256" key="11">
    <source>
        <dbReference type="SAM" id="MobiDB-lite"/>
    </source>
</evidence>